<organism evidence="1 2">
    <name type="scientific">Leptospira gomenensis</name>
    <dbReference type="NCBI Taxonomy" id="2484974"/>
    <lineage>
        <taxon>Bacteria</taxon>
        <taxon>Pseudomonadati</taxon>
        <taxon>Spirochaetota</taxon>
        <taxon>Spirochaetia</taxon>
        <taxon>Leptospirales</taxon>
        <taxon>Leptospiraceae</taxon>
        <taxon>Leptospira</taxon>
    </lineage>
</organism>
<keyword evidence="2" id="KW-1185">Reference proteome</keyword>
<proteinExistence type="predicted"/>
<protein>
    <submittedName>
        <fullName evidence="1">Uncharacterized protein</fullName>
    </submittedName>
</protein>
<name>A0A5F1Z1X1_9LEPT</name>
<dbReference type="OrthoDB" id="343204at2"/>
<dbReference type="AlphaFoldDB" id="A0A5F1Z1X1"/>
<gene>
    <name evidence="1" type="ORF">EHQ17_04895</name>
</gene>
<sequence length="139" mass="15947">MRGYYGPPGQPPNRTFYEKNMILLSPDESYRKTFTACWIPRSAIAPTAVSPNNLDPEGMDSVDPALFRRASFLILGKGSEQVLQEMDSREDFLRPNPLLVFPKSGEYELSASYLQFQWVEFRPKRTFSCKSRSISVRVE</sequence>
<accession>A0A5F1Z1X1</accession>
<evidence type="ECO:0000313" key="1">
    <source>
        <dbReference type="EMBL" id="TGK36077.1"/>
    </source>
</evidence>
<reference evidence="1" key="1">
    <citation type="journal article" date="2019" name="PLoS Negl. Trop. Dis.">
        <title>Revisiting the worldwide diversity of Leptospira species in the environment.</title>
        <authorList>
            <person name="Vincent A.T."/>
            <person name="Schiettekatte O."/>
            <person name="Bourhy P."/>
            <person name="Veyrier F.J."/>
            <person name="Picardeau M."/>
        </authorList>
    </citation>
    <scope>NUCLEOTIDE SEQUENCE [LARGE SCALE GENOMIC DNA]</scope>
    <source>
        <strain evidence="1">201800299</strain>
    </source>
</reference>
<evidence type="ECO:0000313" key="2">
    <source>
        <dbReference type="Proteomes" id="UP000298277"/>
    </source>
</evidence>
<comment type="caution">
    <text evidence="1">The sequence shown here is derived from an EMBL/GenBank/DDBJ whole genome shotgun (WGS) entry which is preliminary data.</text>
</comment>
<dbReference type="Proteomes" id="UP000298277">
    <property type="component" value="Unassembled WGS sequence"/>
</dbReference>
<dbReference type="EMBL" id="RQFA01000026">
    <property type="protein sequence ID" value="TGK36077.1"/>
    <property type="molecule type" value="Genomic_DNA"/>
</dbReference>